<feature type="domain" description="KCNMB2 ball/chain" evidence="2">
    <location>
        <begin position="20"/>
        <end position="37"/>
    </location>
</feature>
<gene>
    <name evidence="3" type="ORF">WMY93_001554</name>
</gene>
<dbReference type="InterPro" id="IPR015382">
    <property type="entry name" value="KCNMB2_ball_chain_dom"/>
</dbReference>
<accession>A0AAW0Q221</accession>
<evidence type="ECO:0000259" key="2">
    <source>
        <dbReference type="Pfam" id="PF09303"/>
    </source>
</evidence>
<dbReference type="Pfam" id="PF09303">
    <property type="entry name" value="KcnmB2_inactiv"/>
    <property type="match status" value="1"/>
</dbReference>
<dbReference type="Proteomes" id="UP001460270">
    <property type="component" value="Unassembled WGS sequence"/>
</dbReference>
<name>A0AAW0Q221_9GOBI</name>
<protein>
    <recommendedName>
        <fullName evidence="2">KCNMB2 ball/chain domain-containing protein</fullName>
    </recommendedName>
</protein>
<proteinExistence type="predicted"/>
<feature type="compositionally biased region" description="Gly residues" evidence="1">
    <location>
        <begin position="9"/>
        <end position="20"/>
    </location>
</feature>
<dbReference type="EMBL" id="JBBPFD010000001">
    <property type="protein sequence ID" value="KAK7945826.1"/>
    <property type="molecule type" value="Genomic_DNA"/>
</dbReference>
<keyword evidence="4" id="KW-1185">Reference proteome</keyword>
<organism evidence="3 4">
    <name type="scientific">Mugilogobius chulae</name>
    <name type="common">yellowstripe goby</name>
    <dbReference type="NCBI Taxonomy" id="88201"/>
    <lineage>
        <taxon>Eukaryota</taxon>
        <taxon>Metazoa</taxon>
        <taxon>Chordata</taxon>
        <taxon>Craniata</taxon>
        <taxon>Vertebrata</taxon>
        <taxon>Euteleostomi</taxon>
        <taxon>Actinopterygii</taxon>
        <taxon>Neopterygii</taxon>
        <taxon>Teleostei</taxon>
        <taxon>Neoteleostei</taxon>
        <taxon>Acanthomorphata</taxon>
        <taxon>Gobiaria</taxon>
        <taxon>Gobiiformes</taxon>
        <taxon>Gobioidei</taxon>
        <taxon>Gobiidae</taxon>
        <taxon>Gobionellinae</taxon>
        <taxon>Mugilogobius</taxon>
    </lineage>
</organism>
<evidence type="ECO:0000313" key="3">
    <source>
        <dbReference type="EMBL" id="KAK7945826.1"/>
    </source>
</evidence>
<dbReference type="AlphaFoldDB" id="A0AAW0Q221"/>
<feature type="region of interest" description="Disordered" evidence="1">
    <location>
        <begin position="1"/>
        <end position="23"/>
    </location>
</feature>
<dbReference type="Gene3D" id="4.10.81.20">
    <property type="entry name" value="KCNMB2, ball/chain domain"/>
    <property type="match status" value="1"/>
</dbReference>
<sequence>MFFIAGAKQSGGGGGGGGGGNERRSIYQKFREVDLLDKKNTVTALNLERIGQFSWV</sequence>
<dbReference type="InterPro" id="IPR037096">
    <property type="entry name" value="KCNMB2_ball/chain_dom_sf"/>
</dbReference>
<evidence type="ECO:0000313" key="4">
    <source>
        <dbReference type="Proteomes" id="UP001460270"/>
    </source>
</evidence>
<comment type="caution">
    <text evidence="3">The sequence shown here is derived from an EMBL/GenBank/DDBJ whole genome shotgun (WGS) entry which is preliminary data.</text>
</comment>
<evidence type="ECO:0000256" key="1">
    <source>
        <dbReference type="SAM" id="MobiDB-lite"/>
    </source>
</evidence>
<reference evidence="4" key="1">
    <citation type="submission" date="2024-04" db="EMBL/GenBank/DDBJ databases">
        <title>Salinicola lusitanus LLJ914,a marine bacterium isolated from the Okinawa Trough.</title>
        <authorList>
            <person name="Li J."/>
        </authorList>
    </citation>
    <scope>NUCLEOTIDE SEQUENCE [LARGE SCALE GENOMIC DNA]</scope>
</reference>